<feature type="transmembrane region" description="Helical" evidence="2">
    <location>
        <begin position="196"/>
        <end position="219"/>
    </location>
</feature>
<feature type="compositionally biased region" description="Low complexity" evidence="1">
    <location>
        <begin position="7"/>
        <end position="21"/>
    </location>
</feature>
<keyword evidence="2" id="KW-0812">Transmembrane</keyword>
<sequence length="266" mass="26012">MTSTPVTPTAPTGASGSTPAATTAARAARRRAVERRGLEQILVGALGLVAAIGLWFWGILVVLQVGIGIVLPRVLDDEEAGIQISAGPVGPVQVFLFVMGIVTAAGLLTVHVAAGGTRRSAWRGWLLAAPVVGVSFAVVGLGVTALSRAVATASGPDGASLPGAFEAAVPTACGLAILGTTAYLTGIAVNVTYRRLGGGLGTLALPLVGAPVILAHVVLMGGGSGDGGVGDVPGVATSVVGWAAAVGCAVVAGVLVALVVRRTPIA</sequence>
<feature type="transmembrane region" description="Helical" evidence="2">
    <location>
        <begin position="91"/>
        <end position="113"/>
    </location>
</feature>
<feature type="transmembrane region" description="Helical" evidence="2">
    <location>
        <begin position="167"/>
        <end position="189"/>
    </location>
</feature>
<feature type="transmembrane region" description="Helical" evidence="2">
    <location>
        <begin position="41"/>
        <end position="71"/>
    </location>
</feature>
<dbReference type="AlphaFoldDB" id="A0AA37XF20"/>
<evidence type="ECO:0000256" key="1">
    <source>
        <dbReference type="SAM" id="MobiDB-lite"/>
    </source>
</evidence>
<evidence type="ECO:0000313" key="4">
    <source>
        <dbReference type="Proteomes" id="UP001157161"/>
    </source>
</evidence>
<feature type="transmembrane region" description="Helical" evidence="2">
    <location>
        <begin position="239"/>
        <end position="260"/>
    </location>
</feature>
<dbReference type="RefSeq" id="WP_284250730.1">
    <property type="nucleotide sequence ID" value="NZ_BSUM01000001.1"/>
</dbReference>
<keyword evidence="2" id="KW-0472">Membrane</keyword>
<reference evidence="3" key="1">
    <citation type="journal article" date="2014" name="Int. J. Syst. Evol. Microbiol.">
        <title>Complete genome sequence of Corynebacterium casei LMG S-19264T (=DSM 44701T), isolated from a smear-ripened cheese.</title>
        <authorList>
            <consortium name="US DOE Joint Genome Institute (JGI-PGF)"/>
            <person name="Walter F."/>
            <person name="Albersmeier A."/>
            <person name="Kalinowski J."/>
            <person name="Ruckert C."/>
        </authorList>
    </citation>
    <scope>NUCLEOTIDE SEQUENCE</scope>
    <source>
        <strain evidence="3">NBRC 112290</strain>
    </source>
</reference>
<organism evidence="3 4">
    <name type="scientific">Litorihabitans aurantiacus</name>
    <dbReference type="NCBI Taxonomy" id="1930061"/>
    <lineage>
        <taxon>Bacteria</taxon>
        <taxon>Bacillati</taxon>
        <taxon>Actinomycetota</taxon>
        <taxon>Actinomycetes</taxon>
        <taxon>Micrococcales</taxon>
        <taxon>Beutenbergiaceae</taxon>
        <taxon>Litorihabitans</taxon>
    </lineage>
</organism>
<gene>
    <name evidence="3" type="ORF">GCM10025875_20030</name>
</gene>
<comment type="caution">
    <text evidence="3">The sequence shown here is derived from an EMBL/GenBank/DDBJ whole genome shotgun (WGS) entry which is preliminary data.</text>
</comment>
<proteinExistence type="predicted"/>
<name>A0AA37XF20_9MICO</name>
<dbReference type="Proteomes" id="UP001157161">
    <property type="component" value="Unassembled WGS sequence"/>
</dbReference>
<keyword evidence="2" id="KW-1133">Transmembrane helix</keyword>
<dbReference type="EMBL" id="BSUM01000001">
    <property type="protein sequence ID" value="GMA32011.1"/>
    <property type="molecule type" value="Genomic_DNA"/>
</dbReference>
<accession>A0AA37XF20</accession>
<keyword evidence="4" id="KW-1185">Reference proteome</keyword>
<feature type="region of interest" description="Disordered" evidence="1">
    <location>
        <begin position="1"/>
        <end position="21"/>
    </location>
</feature>
<evidence type="ECO:0000313" key="3">
    <source>
        <dbReference type="EMBL" id="GMA32011.1"/>
    </source>
</evidence>
<evidence type="ECO:0000256" key="2">
    <source>
        <dbReference type="SAM" id="Phobius"/>
    </source>
</evidence>
<feature type="transmembrane region" description="Helical" evidence="2">
    <location>
        <begin position="125"/>
        <end position="147"/>
    </location>
</feature>
<protein>
    <submittedName>
        <fullName evidence="3">Uncharacterized protein</fullName>
    </submittedName>
</protein>
<reference evidence="3" key="2">
    <citation type="submission" date="2023-02" db="EMBL/GenBank/DDBJ databases">
        <authorList>
            <person name="Sun Q."/>
            <person name="Mori K."/>
        </authorList>
    </citation>
    <scope>NUCLEOTIDE SEQUENCE</scope>
    <source>
        <strain evidence="3">NBRC 112290</strain>
    </source>
</reference>